<reference evidence="1" key="1">
    <citation type="submission" date="2013-07" db="EMBL/GenBank/DDBJ databases">
        <title>The genome of an arbuscular mycorrhizal fungus provides insights into the evolution of the oldest plant symbiosis.</title>
        <authorList>
            <consortium name="DOE Joint Genome Institute"/>
            <person name="Tisserant E."/>
            <person name="Malbreil M."/>
            <person name="Kuo A."/>
            <person name="Kohler A."/>
            <person name="Symeonidi A."/>
            <person name="Balestrini R."/>
            <person name="Charron P."/>
            <person name="Duensing N."/>
            <person name="Frei-dit-Frey N."/>
            <person name="Gianinazzi-Pearson V."/>
            <person name="Gilbert B."/>
            <person name="Handa Y."/>
            <person name="Hijri M."/>
            <person name="Kaul R."/>
            <person name="Kawaguchi M."/>
            <person name="Krajinski F."/>
            <person name="Lammers P."/>
            <person name="Lapierre D."/>
            <person name="Masclaux F.G."/>
            <person name="Murat C."/>
            <person name="Morin E."/>
            <person name="Ndikumana S."/>
            <person name="Pagni M."/>
            <person name="Petitpierre D."/>
            <person name="Requena N."/>
            <person name="Rosikiewicz P."/>
            <person name="Riley R."/>
            <person name="Saito K."/>
            <person name="San Clemente H."/>
            <person name="Shapiro H."/>
            <person name="van Tuinen D."/>
            <person name="Becard G."/>
            <person name="Bonfante P."/>
            <person name="Paszkowski U."/>
            <person name="Shachar-Hill Y."/>
            <person name="Young J.P."/>
            <person name="Sanders I.R."/>
            <person name="Henrissat B."/>
            <person name="Rensing S.A."/>
            <person name="Grigoriev I.V."/>
            <person name="Corradi N."/>
            <person name="Roux C."/>
            <person name="Martin F."/>
        </authorList>
    </citation>
    <scope>NUCLEOTIDE SEQUENCE</scope>
    <source>
        <strain evidence="1">DAOM 197198</strain>
    </source>
</reference>
<dbReference type="HOGENOM" id="CLU_2980292_0_0_1"/>
<protein>
    <submittedName>
        <fullName evidence="1">Uncharacterized protein</fullName>
    </submittedName>
</protein>
<gene>
    <name evidence="1" type="ORF">GLOINDRAFT_10056</name>
</gene>
<accession>U9SSM8</accession>
<organism evidence="1">
    <name type="scientific">Rhizophagus irregularis (strain DAOM 181602 / DAOM 197198 / MUCL 43194)</name>
    <name type="common">Arbuscular mycorrhizal fungus</name>
    <name type="synonym">Glomus intraradices</name>
    <dbReference type="NCBI Taxonomy" id="747089"/>
    <lineage>
        <taxon>Eukaryota</taxon>
        <taxon>Fungi</taxon>
        <taxon>Fungi incertae sedis</taxon>
        <taxon>Mucoromycota</taxon>
        <taxon>Glomeromycotina</taxon>
        <taxon>Glomeromycetes</taxon>
        <taxon>Glomerales</taxon>
        <taxon>Glomeraceae</taxon>
        <taxon>Rhizophagus</taxon>
    </lineage>
</organism>
<evidence type="ECO:0000313" key="1">
    <source>
        <dbReference type="EMBL" id="ERZ98929.1"/>
    </source>
</evidence>
<sequence length="58" mass="6653">MSRRNLQEDLHKQFEKILSKVSKYQLPFQVESLAPTPSWIGLLGFDCADSLLELFGLN</sequence>
<name>U9SSM8_RHIID</name>
<dbReference type="EMBL" id="KI298399">
    <property type="protein sequence ID" value="ERZ98929.1"/>
    <property type="molecule type" value="Genomic_DNA"/>
</dbReference>
<dbReference type="AlphaFoldDB" id="U9SSM8"/>
<proteinExistence type="predicted"/>